<dbReference type="InterPro" id="IPR016024">
    <property type="entry name" value="ARM-type_fold"/>
</dbReference>
<dbReference type="OrthoDB" id="78088at2759"/>
<evidence type="ECO:0000256" key="2">
    <source>
        <dbReference type="SAM" id="MobiDB-lite"/>
    </source>
</evidence>
<dbReference type="AlphaFoldDB" id="A0A835LZ07"/>
<dbReference type="InterPro" id="IPR022771">
    <property type="entry name" value="WAPL_C"/>
</dbReference>
<evidence type="ECO:0000313" key="5">
    <source>
        <dbReference type="Proteomes" id="UP000631114"/>
    </source>
</evidence>
<feature type="region of interest" description="Disordered" evidence="2">
    <location>
        <begin position="17"/>
        <end position="85"/>
    </location>
</feature>
<accession>A0A835LZ07</accession>
<dbReference type="PANTHER" id="PTHR22100:SF13">
    <property type="entry name" value="WINGS APART-LIKE PROTEIN HOMOLOG"/>
    <property type="match status" value="1"/>
</dbReference>
<feature type="region of interest" description="Disordered" evidence="2">
    <location>
        <begin position="530"/>
        <end position="557"/>
    </location>
</feature>
<feature type="compositionally biased region" description="Low complexity" evidence="2">
    <location>
        <begin position="540"/>
        <end position="555"/>
    </location>
</feature>
<reference evidence="4 5" key="1">
    <citation type="submission" date="2020-10" db="EMBL/GenBank/DDBJ databases">
        <title>The Coptis chinensis genome and diversification of protoberbering-type alkaloids.</title>
        <authorList>
            <person name="Wang B."/>
            <person name="Shu S."/>
            <person name="Song C."/>
            <person name="Liu Y."/>
        </authorList>
    </citation>
    <scope>NUCLEOTIDE SEQUENCE [LARGE SCALE GENOMIC DNA]</scope>
    <source>
        <strain evidence="4">HL-2020</strain>
        <tissue evidence="4">Leaf</tissue>
    </source>
</reference>
<protein>
    <recommendedName>
        <fullName evidence="3">Wings apart-like protein C-terminal domain-containing protein</fullName>
    </recommendedName>
</protein>
<evidence type="ECO:0000313" key="4">
    <source>
        <dbReference type="EMBL" id="KAF9608349.1"/>
    </source>
</evidence>
<dbReference type="EMBL" id="JADFTS010000004">
    <property type="protein sequence ID" value="KAF9608349.1"/>
    <property type="molecule type" value="Genomic_DNA"/>
</dbReference>
<name>A0A835LZ07_9MAGN</name>
<dbReference type="PANTHER" id="PTHR22100">
    <property type="entry name" value="WINGS APART-LIKE PROTEIN HOMOLOG"/>
    <property type="match status" value="1"/>
</dbReference>
<dbReference type="InterPro" id="IPR039874">
    <property type="entry name" value="WAPL"/>
</dbReference>
<feature type="domain" description="Wings apart-like protein C-terminal" evidence="3">
    <location>
        <begin position="102"/>
        <end position="813"/>
    </location>
</feature>
<dbReference type="SUPFAM" id="SSF48371">
    <property type="entry name" value="ARM repeat"/>
    <property type="match status" value="1"/>
</dbReference>
<proteinExistence type="inferred from homology"/>
<sequence length="976" mass="107746">MIVRTYGRRNKCISRTDSSIEEEENEPISISSQDYNFSFPNSSQDSYDDLSMFDPSSSQPCSHSSLHLLPPLPNSKNGVSKSKKTRNLKLGLKEIRNRKAQTSTLMEAQEFGEMMEHVDEVNFALDGLKKGQPARIRRASLLSLLSICGTAAQRRLLRTNGMAKTILDAVFSLTLDDSPSTLAAAALFYILASDDQDEQLLDSAICIEFLLSLLNPSMPISSEEKRPTVGRKLLGLSRDPGIMGNQSKRLDASSTAIISKVQEILLSCKEMQSSNRLDDGTRRPELTPKWIALLTMEKACLSTVSLEDTSATVRKVGGNFKERFREFGGLDAVFDVAADCHSIMKVVFPLAYQFVPAHIGIMAHSWRGNRNPSIQELKDDVALQTVLLLLKCLKIMENATFLSKENQNHLLGMNGKLGCEGSSLSFTGLVISVIKILSGLSLRHSSAISSKEKSHCHSNQMRYSSGSPVEVADEVDRDGSLLKSSSGTCYRMDNSSHAQSFKAPHKRQKFSTSPMVYMVSSSETSSFSDDVSFLKDDRPSTSSSCNGTSRSSNGRISRSTYSQKIEFGVCKEASITERTKCIDLEDSQDPFVFDEDEFNGSSKSSNGRISRSTLSQKIKFEVGTKSSLTERTKYIDLEDSQDPFAFDEDEFKPSKWDMLSTRKEVSHARKREREDGCNPKRITSQRESNNGEDCHSCEITCSQSFEAENQDLMADCLLAAVKVLMNLTNDNPVGCRQIAACGGLETLSALISGHYPSFSTCSSPCSQTDENILQPECSAELQIENDKHFSDQELDFLVAILGLLVNLVEKDSRNRSRLAATSVSVLASGESERKKSRRDVIPLLCSIFLANQGAGETSGEGKLLPWDDETALLQGEREAEKMIIEAYAALLLAFLSTESKNVREAIACCLPDCNLEVLVPVLERFVVSILSWVLFSGWEFHLTLNMISPETHVATFLLTSNFVSHLHMASDMATAA</sequence>
<feature type="compositionally biased region" description="Polar residues" evidence="2">
    <location>
        <begin position="33"/>
        <end position="45"/>
    </location>
</feature>
<feature type="region of interest" description="Disordered" evidence="2">
    <location>
        <begin position="451"/>
        <end position="470"/>
    </location>
</feature>
<feature type="compositionally biased region" description="Low complexity" evidence="2">
    <location>
        <begin position="55"/>
        <end position="69"/>
    </location>
</feature>
<dbReference type="Pfam" id="PF07814">
    <property type="entry name" value="WAPL"/>
    <property type="match status" value="1"/>
</dbReference>
<dbReference type="Gene3D" id="1.25.10.10">
    <property type="entry name" value="Leucine-rich Repeat Variant"/>
    <property type="match status" value="2"/>
</dbReference>
<feature type="compositionally biased region" description="Polar residues" evidence="2">
    <location>
        <begin position="457"/>
        <end position="467"/>
    </location>
</feature>
<evidence type="ECO:0000259" key="3">
    <source>
        <dbReference type="Pfam" id="PF07814"/>
    </source>
</evidence>
<evidence type="ECO:0000256" key="1">
    <source>
        <dbReference type="ARBA" id="ARBA00006854"/>
    </source>
</evidence>
<dbReference type="FunFam" id="1.25.10.10:FF:000519">
    <property type="entry name" value="WAPL (Wings apart-like protein regulation of heterochromatin) protein"/>
    <property type="match status" value="1"/>
</dbReference>
<gene>
    <name evidence="4" type="ORF">IFM89_009284</name>
</gene>
<keyword evidence="5" id="KW-1185">Reference proteome</keyword>
<dbReference type="InterPro" id="IPR011989">
    <property type="entry name" value="ARM-like"/>
</dbReference>
<organism evidence="4 5">
    <name type="scientific">Coptis chinensis</name>
    <dbReference type="NCBI Taxonomy" id="261450"/>
    <lineage>
        <taxon>Eukaryota</taxon>
        <taxon>Viridiplantae</taxon>
        <taxon>Streptophyta</taxon>
        <taxon>Embryophyta</taxon>
        <taxon>Tracheophyta</taxon>
        <taxon>Spermatophyta</taxon>
        <taxon>Magnoliopsida</taxon>
        <taxon>Ranunculales</taxon>
        <taxon>Ranunculaceae</taxon>
        <taxon>Coptidoideae</taxon>
        <taxon>Coptis</taxon>
    </lineage>
</organism>
<comment type="similarity">
    <text evidence="1">Belongs to the WAPL family.</text>
</comment>
<dbReference type="Proteomes" id="UP000631114">
    <property type="component" value="Unassembled WGS sequence"/>
</dbReference>
<comment type="caution">
    <text evidence="4">The sequence shown here is derived from an EMBL/GenBank/DDBJ whole genome shotgun (WGS) entry which is preliminary data.</text>
</comment>